<dbReference type="EMBL" id="LATX01002503">
    <property type="protein sequence ID" value="KTB28119.1"/>
    <property type="molecule type" value="Genomic_DNA"/>
</dbReference>
<feature type="region of interest" description="Disordered" evidence="1">
    <location>
        <begin position="1"/>
        <end position="110"/>
    </location>
</feature>
<organism evidence="3 4">
    <name type="scientific">Moniliophthora roreri</name>
    <name type="common">Frosty pod rot fungus</name>
    <name type="synonym">Monilia roreri</name>
    <dbReference type="NCBI Taxonomy" id="221103"/>
    <lineage>
        <taxon>Eukaryota</taxon>
        <taxon>Fungi</taxon>
        <taxon>Dikarya</taxon>
        <taxon>Basidiomycota</taxon>
        <taxon>Agaricomycotina</taxon>
        <taxon>Agaricomycetes</taxon>
        <taxon>Agaricomycetidae</taxon>
        <taxon>Agaricales</taxon>
        <taxon>Marasmiineae</taxon>
        <taxon>Marasmiaceae</taxon>
        <taxon>Moniliophthora</taxon>
    </lineage>
</organism>
<feature type="compositionally biased region" description="Basic and acidic residues" evidence="1">
    <location>
        <begin position="27"/>
        <end position="36"/>
    </location>
</feature>
<name>A0A0W0EVN0_MONRR</name>
<dbReference type="AlphaFoldDB" id="A0A0W0EVN0"/>
<feature type="compositionally biased region" description="Basic and acidic residues" evidence="1">
    <location>
        <begin position="85"/>
        <end position="96"/>
    </location>
</feature>
<dbReference type="Proteomes" id="UP000054988">
    <property type="component" value="Unassembled WGS sequence"/>
</dbReference>
<evidence type="ECO:0000256" key="1">
    <source>
        <dbReference type="SAM" id="MobiDB-lite"/>
    </source>
</evidence>
<reference evidence="3 4" key="1">
    <citation type="submission" date="2015-12" db="EMBL/GenBank/DDBJ databases">
        <title>Draft genome sequence of Moniliophthora roreri, the causal agent of frosty pod rot of cacao.</title>
        <authorList>
            <person name="Aime M.C."/>
            <person name="Diaz-Valderrama J.R."/>
            <person name="Kijpornyongpan T."/>
            <person name="Phillips-Mora W."/>
        </authorList>
    </citation>
    <scope>NUCLEOTIDE SEQUENCE [LARGE SCALE GENOMIC DNA]</scope>
    <source>
        <strain evidence="3 4">MCA 2952</strain>
    </source>
</reference>
<keyword evidence="2" id="KW-1133">Transmembrane helix</keyword>
<comment type="caution">
    <text evidence="3">The sequence shown here is derived from an EMBL/GenBank/DDBJ whole genome shotgun (WGS) entry which is preliminary data.</text>
</comment>
<feature type="transmembrane region" description="Helical" evidence="2">
    <location>
        <begin position="132"/>
        <end position="150"/>
    </location>
</feature>
<evidence type="ECO:0000256" key="2">
    <source>
        <dbReference type="SAM" id="Phobius"/>
    </source>
</evidence>
<evidence type="ECO:0000313" key="3">
    <source>
        <dbReference type="EMBL" id="KTB28119.1"/>
    </source>
</evidence>
<sequence length="156" mass="18007">MFNNNRDFKIHGSAINNVGGDQVNHNGDSHNTHNDFRSANFKNENHGEGMMNTGVNNITAPTRRGQTKGNRKGRDSTVTPRRPRRSDNDEDHSSRSDDDDEDRQPHAQRAARALQVQAPNQLAWWQRLDELVLLRIFVFMTVLFVSVYFWNMYRAP</sequence>
<feature type="compositionally biased region" description="Basic and acidic residues" evidence="1">
    <location>
        <begin position="1"/>
        <end position="10"/>
    </location>
</feature>
<gene>
    <name evidence="3" type="ORF">WG66_19322</name>
</gene>
<keyword evidence="2" id="KW-0812">Transmembrane</keyword>
<evidence type="ECO:0000313" key="4">
    <source>
        <dbReference type="Proteomes" id="UP000054988"/>
    </source>
</evidence>
<accession>A0A0W0EVN0</accession>
<proteinExistence type="predicted"/>
<protein>
    <submittedName>
        <fullName evidence="3">Uncharacterized protein</fullName>
    </submittedName>
</protein>
<keyword evidence="2" id="KW-0472">Membrane</keyword>